<dbReference type="Pfam" id="PF04818">
    <property type="entry name" value="CID"/>
    <property type="match status" value="1"/>
</dbReference>
<dbReference type="KEGG" id="sbi:8083299"/>
<dbReference type="PANTHER" id="PTHR12323">
    <property type="entry name" value="SR-RELATED CTD ASSOCIATED FACTOR 6"/>
    <property type="match status" value="1"/>
</dbReference>
<dbReference type="GO" id="GO:0010114">
    <property type="term" value="P:response to red light"/>
    <property type="evidence" value="ECO:0007669"/>
    <property type="project" value="EnsemblPlants"/>
</dbReference>
<dbReference type="PANTHER" id="PTHR12323:SF0">
    <property type="entry name" value="CALCIUM HOMEOSTASIS ENDOPLASMIC RETICULUM PROTEIN"/>
    <property type="match status" value="1"/>
</dbReference>
<feature type="compositionally biased region" description="Pro residues" evidence="2">
    <location>
        <begin position="69"/>
        <end position="116"/>
    </location>
</feature>
<feature type="region of interest" description="Disordered" evidence="2">
    <location>
        <begin position="562"/>
        <end position="640"/>
    </location>
</feature>
<dbReference type="GO" id="GO:0010099">
    <property type="term" value="P:regulation of photomorphogenesis"/>
    <property type="evidence" value="ECO:0007669"/>
    <property type="project" value="EnsemblPlants"/>
</dbReference>
<feature type="domain" description="SURP motif" evidence="3">
    <location>
        <begin position="122"/>
        <end position="166"/>
    </location>
</feature>
<dbReference type="InterPro" id="IPR035967">
    <property type="entry name" value="SWAP/Surp_sf"/>
</dbReference>
<dbReference type="InterPro" id="IPR006569">
    <property type="entry name" value="CID_dom"/>
</dbReference>
<keyword evidence="1" id="KW-0507">mRNA processing</keyword>
<evidence type="ECO:0008006" key="7">
    <source>
        <dbReference type="Google" id="ProtNLM"/>
    </source>
</evidence>
<name>A0A921Q7G2_SORBI</name>
<dbReference type="InterPro" id="IPR008942">
    <property type="entry name" value="ENTH_VHS"/>
</dbReference>
<dbReference type="Pfam" id="PF25123">
    <property type="entry name" value="SWAP1_C"/>
    <property type="match status" value="1"/>
</dbReference>
<feature type="compositionally biased region" description="Pro residues" evidence="2">
    <location>
        <begin position="32"/>
        <end position="61"/>
    </location>
</feature>
<dbReference type="Gene3D" id="1.25.40.90">
    <property type="match status" value="1"/>
</dbReference>
<proteinExistence type="predicted"/>
<accession>A0A921Q7G2</accession>
<feature type="domain" description="CID" evidence="4">
    <location>
        <begin position="237"/>
        <end position="378"/>
    </location>
</feature>
<feature type="compositionally biased region" description="Polar residues" evidence="2">
    <location>
        <begin position="625"/>
        <end position="640"/>
    </location>
</feature>
<evidence type="ECO:0000259" key="4">
    <source>
        <dbReference type="PROSITE" id="PS51391"/>
    </source>
</evidence>
<feature type="compositionally biased region" description="Low complexity" evidence="2">
    <location>
        <begin position="594"/>
        <end position="605"/>
    </location>
</feature>
<dbReference type="InterPro" id="IPR056922">
    <property type="entry name" value="SWAP1_C"/>
</dbReference>
<dbReference type="PROSITE" id="PS51391">
    <property type="entry name" value="CID"/>
    <property type="match status" value="1"/>
</dbReference>
<evidence type="ECO:0000256" key="1">
    <source>
        <dbReference type="ARBA" id="ARBA00022664"/>
    </source>
</evidence>
<evidence type="ECO:0000256" key="2">
    <source>
        <dbReference type="SAM" id="MobiDB-lite"/>
    </source>
</evidence>
<dbReference type="PRINTS" id="PR01217">
    <property type="entry name" value="PRICHEXTENSN"/>
</dbReference>
<dbReference type="OMA" id="KNMQTAF"/>
<dbReference type="GO" id="GO:0010017">
    <property type="term" value="P:red or far-red light signaling pathway"/>
    <property type="evidence" value="ECO:0007669"/>
    <property type="project" value="EnsemblPlants"/>
</dbReference>
<evidence type="ECO:0000313" key="6">
    <source>
        <dbReference type="Proteomes" id="UP000807115"/>
    </source>
</evidence>
<dbReference type="GO" id="GO:0003723">
    <property type="term" value="F:RNA binding"/>
    <property type="evidence" value="ECO:0007669"/>
    <property type="project" value="InterPro"/>
</dbReference>
<evidence type="ECO:0000313" key="5">
    <source>
        <dbReference type="EMBL" id="KAG0515720.1"/>
    </source>
</evidence>
<dbReference type="EMBL" id="CM027689">
    <property type="protein sequence ID" value="KAG0515720.1"/>
    <property type="molecule type" value="Genomic_DNA"/>
</dbReference>
<gene>
    <name evidence="5" type="ORF">BDA96_10G302800</name>
</gene>
<dbReference type="Gene3D" id="1.10.10.790">
    <property type="entry name" value="Surp module"/>
    <property type="match status" value="1"/>
</dbReference>
<dbReference type="Gramene" id="EER90236">
    <property type="protein sequence ID" value="EER90236"/>
    <property type="gene ID" value="SORBI_3010G232900"/>
</dbReference>
<dbReference type="OrthoDB" id="21470at2759"/>
<reference evidence="5" key="2">
    <citation type="submission" date="2020-10" db="EMBL/GenBank/DDBJ databases">
        <authorList>
            <person name="Cooper E.A."/>
            <person name="Brenton Z.W."/>
            <person name="Flinn B.S."/>
            <person name="Jenkins J."/>
            <person name="Shu S."/>
            <person name="Flowers D."/>
            <person name="Luo F."/>
            <person name="Wang Y."/>
            <person name="Xia P."/>
            <person name="Barry K."/>
            <person name="Daum C."/>
            <person name="Lipzen A."/>
            <person name="Yoshinaga Y."/>
            <person name="Schmutz J."/>
            <person name="Saski C."/>
            <person name="Vermerris W."/>
            <person name="Kresovich S."/>
        </authorList>
    </citation>
    <scope>NUCLEOTIDE SEQUENCE</scope>
</reference>
<feature type="region of interest" description="Disordered" evidence="2">
    <location>
        <begin position="389"/>
        <end position="412"/>
    </location>
</feature>
<dbReference type="PROSITE" id="PS50128">
    <property type="entry name" value="SURP"/>
    <property type="match status" value="1"/>
</dbReference>
<feature type="compositionally biased region" description="Low complexity" evidence="2">
    <location>
        <begin position="1"/>
        <end position="19"/>
    </location>
</feature>
<dbReference type="AlphaFoldDB" id="A0A921Q7G2"/>
<dbReference type="GO" id="GO:0043484">
    <property type="term" value="P:regulation of RNA splicing"/>
    <property type="evidence" value="ECO:0007669"/>
    <property type="project" value="EnsemblPlants"/>
</dbReference>
<dbReference type="Pfam" id="PF01805">
    <property type="entry name" value="Surp"/>
    <property type="match status" value="1"/>
</dbReference>
<dbReference type="SMART" id="SM00648">
    <property type="entry name" value="SWAP"/>
    <property type="match status" value="1"/>
</dbReference>
<dbReference type="GO" id="GO:0016607">
    <property type="term" value="C:nuclear speck"/>
    <property type="evidence" value="ECO:0007669"/>
    <property type="project" value="EnsemblPlants"/>
</dbReference>
<evidence type="ECO:0000259" key="3">
    <source>
        <dbReference type="PROSITE" id="PS50128"/>
    </source>
</evidence>
<comment type="caution">
    <text evidence="5">The sequence shown here is derived from an EMBL/GenBank/DDBJ whole genome shotgun (WGS) entry which is preliminary data.</text>
</comment>
<dbReference type="Proteomes" id="UP000807115">
    <property type="component" value="Chromosome 10"/>
</dbReference>
<sequence>MDRQPQDYAAAAMAYAQGQQPPPPQYGGYHPQAPPPKYPPHPYGAPLPQYPPGPYARPMPPAYSHLPPHQQPPPPYASHPPPPHVLSTPSPPPHHPYMHPPPFESAPPPPAAPPADPELQKRIDKLVEYIAKNGPDFEAMIRDKQHDNPDYAFVFGGEGHAYYRYMLWLLPRPPVPSPYPPGSMHMMPPMGPMMRGPPIHQPGYPPFYDQHQQFAAAHGHGDYEAAAQPFKGLSGALPADVAAELQDVLNNLNGTKESIKGAKSWFMQRLPFTPALAEALKERVFVLEDSERQLHIIFLVNDILFESLQRRTNIRDLDNEAIAFKSVLGSMLARVYNNSQSKDDNQTRIEKILQFWGSKEVYDQETIANFEREMKGALPYPLVPRHVSPDPSTFSGSAPLRSKWSSEPPEKDNAIHPVAGATQSVPSAQFPANQLPAGVYPPVGQTTFAASLPVQPSLIPSVAPQSTAPTNDSNPPPYPLFPPGLIPGMVRKMQIGSGVPYSPLSPLDIPTTIPPSTVPESEILERVSKFFSDIGEVNPSEGPMRQSEPGDYDDYERELPARKGGACIPPPPNLLVTNPETGMRADGSIDSKPGSSGRLGLGASADPNEVSQYDDVYSSYRKQRSTTYHSSITARSSTAR</sequence>
<dbReference type="SUPFAM" id="SSF109905">
    <property type="entry name" value="Surp module (SWAP domain)"/>
    <property type="match status" value="1"/>
</dbReference>
<dbReference type="SMART" id="SM00582">
    <property type="entry name" value="RPR"/>
    <property type="match status" value="1"/>
</dbReference>
<dbReference type="GO" id="GO:0006397">
    <property type="term" value="P:mRNA processing"/>
    <property type="evidence" value="ECO:0007669"/>
    <property type="project" value="UniProtKB-KW"/>
</dbReference>
<protein>
    <recommendedName>
        <fullName evidence="7">CID domain-containing protein</fullName>
    </recommendedName>
</protein>
<dbReference type="InterPro" id="IPR000061">
    <property type="entry name" value="Surp"/>
</dbReference>
<reference evidence="5" key="1">
    <citation type="journal article" date="2019" name="BMC Genomics">
        <title>A new reference genome for Sorghum bicolor reveals high levels of sequence similarity between sweet and grain genotypes: implications for the genetics of sugar metabolism.</title>
        <authorList>
            <person name="Cooper E.A."/>
            <person name="Brenton Z.W."/>
            <person name="Flinn B.S."/>
            <person name="Jenkins J."/>
            <person name="Shu S."/>
            <person name="Flowers D."/>
            <person name="Luo F."/>
            <person name="Wang Y."/>
            <person name="Xia P."/>
            <person name="Barry K."/>
            <person name="Daum C."/>
            <person name="Lipzen A."/>
            <person name="Yoshinaga Y."/>
            <person name="Schmutz J."/>
            <person name="Saski C."/>
            <person name="Vermerris W."/>
            <person name="Kresovich S."/>
        </authorList>
    </citation>
    <scope>NUCLEOTIDE SEQUENCE</scope>
</reference>
<organism evidence="5 6">
    <name type="scientific">Sorghum bicolor</name>
    <name type="common">Sorghum</name>
    <name type="synonym">Sorghum vulgare</name>
    <dbReference type="NCBI Taxonomy" id="4558"/>
    <lineage>
        <taxon>Eukaryota</taxon>
        <taxon>Viridiplantae</taxon>
        <taxon>Streptophyta</taxon>
        <taxon>Embryophyta</taxon>
        <taxon>Tracheophyta</taxon>
        <taxon>Spermatophyta</taxon>
        <taxon>Magnoliopsida</taxon>
        <taxon>Liliopsida</taxon>
        <taxon>Poales</taxon>
        <taxon>Poaceae</taxon>
        <taxon>PACMAD clade</taxon>
        <taxon>Panicoideae</taxon>
        <taxon>Andropogonodae</taxon>
        <taxon>Andropogoneae</taxon>
        <taxon>Sorghinae</taxon>
        <taxon>Sorghum</taxon>
    </lineage>
</organism>
<feature type="region of interest" description="Disordered" evidence="2">
    <location>
        <begin position="1"/>
        <end position="117"/>
    </location>
</feature>